<dbReference type="PANTHER" id="PTHR22966:SF61">
    <property type="entry name" value="2-AMINOETHANETHIOL DIOXYGENASE"/>
    <property type="match status" value="1"/>
</dbReference>
<dbReference type="SUPFAM" id="SSF51182">
    <property type="entry name" value="RmlC-like cupins"/>
    <property type="match status" value="1"/>
</dbReference>
<dbReference type="Gramene" id="PNW86577">
    <property type="protein sequence ID" value="PNW86577"/>
    <property type="gene ID" value="CHLRE_02g092284v5"/>
</dbReference>
<dbReference type="Gene3D" id="2.60.120.10">
    <property type="entry name" value="Jelly Rolls"/>
    <property type="match status" value="1"/>
</dbReference>
<dbReference type="InterPro" id="IPR011051">
    <property type="entry name" value="RmlC_Cupin_sf"/>
</dbReference>
<keyword evidence="5" id="KW-0408">Iron</keyword>
<keyword evidence="9" id="KW-1185">Reference proteome</keyword>
<evidence type="ECO:0000256" key="4">
    <source>
        <dbReference type="ARBA" id="ARBA00023002"/>
    </source>
</evidence>
<dbReference type="GO" id="GO:0070483">
    <property type="term" value="P:detection of hypoxia"/>
    <property type="evidence" value="ECO:0007669"/>
    <property type="project" value="UniProtKB-ARBA"/>
</dbReference>
<dbReference type="Pfam" id="PF07847">
    <property type="entry name" value="PCO_ADO"/>
    <property type="match status" value="1"/>
</dbReference>
<evidence type="ECO:0000256" key="2">
    <source>
        <dbReference type="ARBA" id="ARBA00013133"/>
    </source>
</evidence>
<feature type="compositionally biased region" description="Polar residues" evidence="7">
    <location>
        <begin position="1"/>
        <end position="13"/>
    </location>
</feature>
<dbReference type="RefSeq" id="XP_042927086.1">
    <property type="nucleotide sequence ID" value="XM_043059452.1"/>
</dbReference>
<dbReference type="CDD" id="cd20289">
    <property type="entry name" value="cupin_ADO"/>
    <property type="match status" value="1"/>
</dbReference>
<evidence type="ECO:0000256" key="6">
    <source>
        <dbReference type="ARBA" id="ARBA00024284"/>
    </source>
</evidence>
<comment type="catalytic activity">
    <reaction evidence="6">
        <text>L-cysteine + O2 = 3-sulfino-L-alanine + H(+)</text>
        <dbReference type="Rhea" id="RHEA:20441"/>
        <dbReference type="ChEBI" id="CHEBI:15378"/>
        <dbReference type="ChEBI" id="CHEBI:15379"/>
        <dbReference type="ChEBI" id="CHEBI:35235"/>
        <dbReference type="ChEBI" id="CHEBI:61085"/>
        <dbReference type="EC" id="1.13.11.20"/>
    </reaction>
    <physiologicalReaction direction="left-to-right" evidence="6">
        <dbReference type="Rhea" id="RHEA:20442"/>
    </physiologicalReaction>
</comment>
<dbReference type="OrthoDB" id="271433at2759"/>
<dbReference type="InterPro" id="IPR014710">
    <property type="entry name" value="RmlC-like_jellyroll"/>
</dbReference>
<evidence type="ECO:0000256" key="5">
    <source>
        <dbReference type="ARBA" id="ARBA00023004"/>
    </source>
</evidence>
<dbReference type="EC" id="1.13.11.20" evidence="2"/>
<dbReference type="ExpressionAtlas" id="A0A2K3E1E6">
    <property type="expression patterns" value="baseline"/>
</dbReference>
<dbReference type="GO" id="GO:0046872">
    <property type="term" value="F:metal ion binding"/>
    <property type="evidence" value="ECO:0007669"/>
    <property type="project" value="UniProtKB-KW"/>
</dbReference>
<organism evidence="8 9">
    <name type="scientific">Chlamydomonas reinhardtii</name>
    <name type="common">Chlamydomonas smithii</name>
    <dbReference type="NCBI Taxonomy" id="3055"/>
    <lineage>
        <taxon>Eukaryota</taxon>
        <taxon>Viridiplantae</taxon>
        <taxon>Chlorophyta</taxon>
        <taxon>core chlorophytes</taxon>
        <taxon>Chlorophyceae</taxon>
        <taxon>CS clade</taxon>
        <taxon>Chlamydomonadales</taxon>
        <taxon>Chlamydomonadaceae</taxon>
        <taxon>Chlamydomonas</taxon>
    </lineage>
</organism>
<dbReference type="EMBL" id="CM008963">
    <property type="protein sequence ID" value="PNW86577.1"/>
    <property type="molecule type" value="Genomic_DNA"/>
</dbReference>
<dbReference type="GO" id="GO:0017172">
    <property type="term" value="F:cysteine dioxygenase activity"/>
    <property type="evidence" value="ECO:0007669"/>
    <property type="project" value="UniProtKB-EC"/>
</dbReference>
<evidence type="ECO:0000313" key="8">
    <source>
        <dbReference type="EMBL" id="PNW86577.1"/>
    </source>
</evidence>
<evidence type="ECO:0000256" key="1">
    <source>
        <dbReference type="ARBA" id="ARBA00006622"/>
    </source>
</evidence>
<proteinExistence type="inferred from homology"/>
<evidence type="ECO:0000256" key="7">
    <source>
        <dbReference type="SAM" id="MobiDB-lite"/>
    </source>
</evidence>
<dbReference type="InterPro" id="IPR012864">
    <property type="entry name" value="PCO/ADO"/>
</dbReference>
<evidence type="ECO:0000256" key="3">
    <source>
        <dbReference type="ARBA" id="ARBA00022723"/>
    </source>
</evidence>
<feature type="region of interest" description="Disordered" evidence="7">
    <location>
        <begin position="1"/>
        <end position="20"/>
    </location>
</feature>
<name>A0A2K3E1E6_CHLRE</name>
<keyword evidence="4" id="KW-0560">Oxidoreductase</keyword>
<evidence type="ECO:0000313" key="9">
    <source>
        <dbReference type="Proteomes" id="UP000006906"/>
    </source>
</evidence>
<protein>
    <recommendedName>
        <fullName evidence="2">cysteine dioxygenase</fullName>
        <ecNumber evidence="2">1.13.11.20</ecNumber>
    </recommendedName>
</protein>
<dbReference type="Proteomes" id="UP000006906">
    <property type="component" value="Chromosome 2"/>
</dbReference>
<comment type="similarity">
    <text evidence="1">Belongs to the cysteine dioxygenase family.</text>
</comment>
<dbReference type="AlphaFoldDB" id="A0A2K3E1E6"/>
<reference evidence="8 9" key="1">
    <citation type="journal article" date="2007" name="Science">
        <title>The Chlamydomonas genome reveals the evolution of key animal and plant functions.</title>
        <authorList>
            <person name="Merchant S.S."/>
            <person name="Prochnik S.E."/>
            <person name="Vallon O."/>
            <person name="Harris E.H."/>
            <person name="Karpowicz S.J."/>
            <person name="Witman G.B."/>
            <person name="Terry A."/>
            <person name="Salamov A."/>
            <person name="Fritz-Laylin L.K."/>
            <person name="Marechal-Drouard L."/>
            <person name="Marshall W.F."/>
            <person name="Qu L.H."/>
            <person name="Nelson D.R."/>
            <person name="Sanderfoot A.A."/>
            <person name="Spalding M.H."/>
            <person name="Kapitonov V.V."/>
            <person name="Ren Q."/>
            <person name="Ferris P."/>
            <person name="Lindquist E."/>
            <person name="Shapiro H."/>
            <person name="Lucas S.M."/>
            <person name="Grimwood J."/>
            <person name="Schmutz J."/>
            <person name="Cardol P."/>
            <person name="Cerutti H."/>
            <person name="Chanfreau G."/>
            <person name="Chen C.L."/>
            <person name="Cognat V."/>
            <person name="Croft M.T."/>
            <person name="Dent R."/>
            <person name="Dutcher S."/>
            <person name="Fernandez E."/>
            <person name="Fukuzawa H."/>
            <person name="Gonzalez-Ballester D."/>
            <person name="Gonzalez-Halphen D."/>
            <person name="Hallmann A."/>
            <person name="Hanikenne M."/>
            <person name="Hippler M."/>
            <person name="Inwood W."/>
            <person name="Jabbari K."/>
            <person name="Kalanon M."/>
            <person name="Kuras R."/>
            <person name="Lefebvre P.A."/>
            <person name="Lemaire S.D."/>
            <person name="Lobanov A.V."/>
            <person name="Lohr M."/>
            <person name="Manuell A."/>
            <person name="Meier I."/>
            <person name="Mets L."/>
            <person name="Mittag M."/>
            <person name="Mittelmeier T."/>
            <person name="Moroney J.V."/>
            <person name="Moseley J."/>
            <person name="Napoli C."/>
            <person name="Nedelcu A.M."/>
            <person name="Niyogi K."/>
            <person name="Novoselov S.V."/>
            <person name="Paulsen I.T."/>
            <person name="Pazour G."/>
            <person name="Purton S."/>
            <person name="Ral J.P."/>
            <person name="Riano-Pachon D.M."/>
            <person name="Riekhof W."/>
            <person name="Rymarquis L."/>
            <person name="Schroda M."/>
            <person name="Stern D."/>
            <person name="Umen J."/>
            <person name="Willows R."/>
            <person name="Wilson N."/>
            <person name="Zimmer S.L."/>
            <person name="Allmer J."/>
            <person name="Balk J."/>
            <person name="Bisova K."/>
            <person name="Chen C.J."/>
            <person name="Elias M."/>
            <person name="Gendler K."/>
            <person name="Hauser C."/>
            <person name="Lamb M.R."/>
            <person name="Ledford H."/>
            <person name="Long J.C."/>
            <person name="Minagawa J."/>
            <person name="Page M.D."/>
            <person name="Pan J."/>
            <person name="Pootakham W."/>
            <person name="Roje S."/>
            <person name="Rose A."/>
            <person name="Stahlberg E."/>
            <person name="Terauchi A.M."/>
            <person name="Yang P."/>
            <person name="Ball S."/>
            <person name="Bowler C."/>
            <person name="Dieckmann C.L."/>
            <person name="Gladyshev V.N."/>
            <person name="Green P."/>
            <person name="Jorgensen R."/>
            <person name="Mayfield S."/>
            <person name="Mueller-Roeber B."/>
            <person name="Rajamani S."/>
            <person name="Sayre R.T."/>
            <person name="Brokstein P."/>
            <person name="Dubchak I."/>
            <person name="Goodstein D."/>
            <person name="Hornick L."/>
            <person name="Huang Y.W."/>
            <person name="Jhaveri J."/>
            <person name="Luo Y."/>
            <person name="Martinez D."/>
            <person name="Ngau W.C."/>
            <person name="Otillar B."/>
            <person name="Poliakov A."/>
            <person name="Porter A."/>
            <person name="Szajkowski L."/>
            <person name="Werner G."/>
            <person name="Zhou K."/>
            <person name="Grigoriev I.V."/>
            <person name="Rokhsar D.S."/>
            <person name="Grossman A.R."/>
        </authorList>
    </citation>
    <scope>NUCLEOTIDE SEQUENCE [LARGE SCALE GENOMIC DNA]</scope>
    <source>
        <strain evidence="9">CC-503</strain>
    </source>
</reference>
<dbReference type="GeneID" id="66052325"/>
<gene>
    <name evidence="8" type="ORF">CHLRE_02g092284v5</name>
</gene>
<keyword evidence="3" id="KW-0479">Metal-binding</keyword>
<dbReference type="PANTHER" id="PTHR22966">
    <property type="entry name" value="2-AMINOETHANETHIOL DIOXYGENASE"/>
    <property type="match status" value="1"/>
</dbReference>
<sequence length="265" mass="28719">MQQNGTFASYNQTSSSGGSSGSSSTLQAFFSSAKAAVLRGGLNETNTETVNSLLRLMSHISLEELGLDPDMVQDPFLGALKLHLRDSRIKYMRIYEDHTLTFGLFCFPAGATIPLHNHPGMTVFSRLLFGRLRVSAFDWVVQPPEPITEGSGHRAQLVYDATVEASSPPLVLFPASGGNLHEFTAETPCAVLDLLTPPYEPPTRNCTYYRLQRPPMVWPVARSAGGRAPVGPPLPALGEVVELEVFEPPDSFEVVSGLYPGDPVS</sequence>
<accession>A0A2K3E1E6</accession>